<dbReference type="Proteomes" id="UP000023758">
    <property type="component" value="Unassembled WGS sequence"/>
</dbReference>
<name>A0A022WCP8_TRIRU</name>
<dbReference type="EMBL" id="KK207727">
    <property type="protein sequence ID" value="EZF56175.1"/>
    <property type="molecule type" value="Genomic_DNA"/>
</dbReference>
<keyword evidence="2" id="KW-0812">Transmembrane</keyword>
<accession>A0A022WCP8</accession>
<sequence length="390" mass="44594">MFILFNAASLVAIFCIFLAWTHKWLSRSSWRAQKQKAEEEVRKVTLPHSSASSEGPVSSPAPVREKPKYRITMGLKRMDKAGWLIVDENYSARHQVRANLFNNRNREVSQCLPEAKDACDEALKEVSSFLCRTYPDMFELKESASGTIVRNKLMGEEFPLENSTISPLEAAARLAMEDMTILLKNDSGDHYVYVVSIYKSNKLVTHFRQIIVLNLLMILCRAATSSAFLIGWSANTRMGSTLNEMHAPVPQWARQIAFSVNKFMARLTPESPMERSSYFVQVIQPNEPWESIFFQPEGLLQDHTIPTPERVLIRRERQTFNRLPKTNGILFTVKTTVSFLEDLPLSELQLLAKDIESWPEDMAAYKGRSHWGETISNFCRVKEATYDVVC</sequence>
<evidence type="ECO:0000256" key="2">
    <source>
        <dbReference type="SAM" id="Phobius"/>
    </source>
</evidence>
<protein>
    <submittedName>
        <fullName evidence="3">Uncharacterized protein</fullName>
    </submittedName>
</protein>
<keyword evidence="2" id="KW-0472">Membrane</keyword>
<dbReference type="InterPro" id="IPR021848">
    <property type="entry name" value="HODM_asu-like"/>
</dbReference>
<feature type="compositionally biased region" description="Low complexity" evidence="1">
    <location>
        <begin position="47"/>
        <end position="62"/>
    </location>
</feature>
<evidence type="ECO:0000256" key="1">
    <source>
        <dbReference type="SAM" id="MobiDB-lite"/>
    </source>
</evidence>
<organism evidence="3">
    <name type="scientific">Trichophyton rubrum CBS 288.86</name>
    <dbReference type="NCBI Taxonomy" id="1215330"/>
    <lineage>
        <taxon>Eukaryota</taxon>
        <taxon>Fungi</taxon>
        <taxon>Dikarya</taxon>
        <taxon>Ascomycota</taxon>
        <taxon>Pezizomycotina</taxon>
        <taxon>Eurotiomycetes</taxon>
        <taxon>Eurotiomycetidae</taxon>
        <taxon>Onygenales</taxon>
        <taxon>Arthrodermataceae</taxon>
        <taxon>Trichophyton</taxon>
    </lineage>
</organism>
<gene>
    <name evidence="3" type="ORF">H103_01416</name>
</gene>
<dbReference type="Pfam" id="PF11927">
    <property type="entry name" value="HODM_asu-like"/>
    <property type="match status" value="2"/>
</dbReference>
<feature type="transmembrane region" description="Helical" evidence="2">
    <location>
        <begin position="6"/>
        <end position="25"/>
    </location>
</feature>
<proteinExistence type="predicted"/>
<keyword evidence="2" id="KW-1133">Transmembrane helix</keyword>
<reference evidence="3" key="1">
    <citation type="submission" date="2014-02" db="EMBL/GenBank/DDBJ databases">
        <title>The Genome Sequence of Trichophyton rubrum (morphotype fischeri) CBS 288.86.</title>
        <authorList>
            <consortium name="The Broad Institute Genomics Platform"/>
            <person name="Cuomo C.A."/>
            <person name="White T.C."/>
            <person name="Graser Y."/>
            <person name="Martinez-Rossi N."/>
            <person name="Heitman J."/>
            <person name="Young S.K."/>
            <person name="Zeng Q."/>
            <person name="Gargeya S."/>
            <person name="Abouelleil A."/>
            <person name="Alvarado L."/>
            <person name="Chapman S.B."/>
            <person name="Gainer-Dewar J."/>
            <person name="Goldberg J."/>
            <person name="Griggs A."/>
            <person name="Gujja S."/>
            <person name="Hansen M."/>
            <person name="Howarth C."/>
            <person name="Imamovic A."/>
            <person name="Larimer J."/>
            <person name="Martinez D."/>
            <person name="Murphy C."/>
            <person name="Pearson M.D."/>
            <person name="Persinoti G."/>
            <person name="Poon T."/>
            <person name="Priest M."/>
            <person name="Roberts A.D."/>
            <person name="Saif S."/>
            <person name="Shea T.D."/>
            <person name="Sykes S.N."/>
            <person name="Wortman J."/>
            <person name="Nusbaum C."/>
            <person name="Birren B."/>
        </authorList>
    </citation>
    <scope>NUCLEOTIDE SEQUENCE [LARGE SCALE GENOMIC DNA]</scope>
    <source>
        <strain evidence="3">CBS 288.86</strain>
    </source>
</reference>
<feature type="transmembrane region" description="Helical" evidence="2">
    <location>
        <begin position="210"/>
        <end position="232"/>
    </location>
</feature>
<dbReference type="HOGENOM" id="CLU_025462_0_0_1"/>
<feature type="region of interest" description="Disordered" evidence="1">
    <location>
        <begin position="41"/>
        <end position="63"/>
    </location>
</feature>
<dbReference type="OrthoDB" id="5043642at2759"/>
<dbReference type="AlphaFoldDB" id="A0A022WCP8"/>
<evidence type="ECO:0000313" key="3">
    <source>
        <dbReference type="EMBL" id="EZF56175.1"/>
    </source>
</evidence>